<gene>
    <name evidence="4" type="ORF">JOC73_002719</name>
</gene>
<dbReference type="SUPFAM" id="SSF52242">
    <property type="entry name" value="Cobalamin (vitamin B12)-binding domain"/>
    <property type="match status" value="1"/>
</dbReference>
<keyword evidence="1" id="KW-0479">Metal-binding</keyword>
<comment type="caution">
    <text evidence="4">The sequence shown here is derived from an EMBL/GenBank/DDBJ whole genome shotgun (WGS) entry which is preliminary data.</text>
</comment>
<dbReference type="InterPro" id="IPR050554">
    <property type="entry name" value="Met_Synthase/Corrinoid"/>
</dbReference>
<organism evidence="4 5">
    <name type="scientific">Alkaliphilus hydrothermalis</name>
    <dbReference type="NCBI Taxonomy" id="1482730"/>
    <lineage>
        <taxon>Bacteria</taxon>
        <taxon>Bacillati</taxon>
        <taxon>Bacillota</taxon>
        <taxon>Clostridia</taxon>
        <taxon>Peptostreptococcales</taxon>
        <taxon>Natronincolaceae</taxon>
        <taxon>Alkaliphilus</taxon>
    </lineage>
</organism>
<evidence type="ECO:0000313" key="5">
    <source>
        <dbReference type="Proteomes" id="UP001314796"/>
    </source>
</evidence>
<dbReference type="EMBL" id="JAFBEE010000025">
    <property type="protein sequence ID" value="MBM7616143.1"/>
    <property type="molecule type" value="Genomic_DNA"/>
</dbReference>
<reference evidence="4 5" key="1">
    <citation type="submission" date="2021-01" db="EMBL/GenBank/DDBJ databases">
        <title>Genomic Encyclopedia of Type Strains, Phase IV (KMG-IV): sequencing the most valuable type-strain genomes for metagenomic binning, comparative biology and taxonomic classification.</title>
        <authorList>
            <person name="Goeker M."/>
        </authorList>
    </citation>
    <scope>NUCLEOTIDE SEQUENCE [LARGE SCALE GENOMIC DNA]</scope>
    <source>
        <strain evidence="4 5">DSM 25890</strain>
    </source>
</reference>
<dbReference type="Pfam" id="PF02607">
    <property type="entry name" value="B12-binding_2"/>
    <property type="match status" value="1"/>
</dbReference>
<keyword evidence="5" id="KW-1185">Reference proteome</keyword>
<evidence type="ECO:0000259" key="3">
    <source>
        <dbReference type="PROSITE" id="PS51332"/>
    </source>
</evidence>
<dbReference type="Proteomes" id="UP001314796">
    <property type="component" value="Unassembled WGS sequence"/>
</dbReference>
<dbReference type="PANTHER" id="PTHR45833">
    <property type="entry name" value="METHIONINE SYNTHASE"/>
    <property type="match status" value="1"/>
</dbReference>
<keyword evidence="2" id="KW-0170">Cobalt</keyword>
<dbReference type="InterPro" id="IPR006158">
    <property type="entry name" value="Cobalamin-bd"/>
</dbReference>
<accession>A0ABS2NT63</accession>
<dbReference type="RefSeq" id="WP_204404076.1">
    <property type="nucleotide sequence ID" value="NZ_JAFBEE010000025.1"/>
</dbReference>
<feature type="domain" description="B12-binding" evidence="3">
    <location>
        <begin position="90"/>
        <end position="218"/>
    </location>
</feature>
<dbReference type="Gene3D" id="1.10.1240.10">
    <property type="entry name" value="Methionine synthase domain"/>
    <property type="match status" value="1"/>
</dbReference>
<dbReference type="Pfam" id="PF02310">
    <property type="entry name" value="B12-binding"/>
    <property type="match status" value="1"/>
</dbReference>
<dbReference type="InterPro" id="IPR036594">
    <property type="entry name" value="Meth_synthase_dom"/>
</dbReference>
<dbReference type="PROSITE" id="PS51332">
    <property type="entry name" value="B12_BINDING"/>
    <property type="match status" value="1"/>
</dbReference>
<evidence type="ECO:0000256" key="1">
    <source>
        <dbReference type="ARBA" id="ARBA00022723"/>
    </source>
</evidence>
<proteinExistence type="predicted"/>
<evidence type="ECO:0000313" key="4">
    <source>
        <dbReference type="EMBL" id="MBM7616143.1"/>
    </source>
</evidence>
<dbReference type="InterPro" id="IPR036724">
    <property type="entry name" value="Cobalamin-bd_sf"/>
</dbReference>
<dbReference type="InterPro" id="IPR003759">
    <property type="entry name" value="Cbl-bd_cap"/>
</dbReference>
<dbReference type="PANTHER" id="PTHR45833:SF1">
    <property type="entry name" value="METHIONINE SYNTHASE"/>
    <property type="match status" value="1"/>
</dbReference>
<sequence>MEATYKEYLQHLIEGNKMECHRVIKEGLERGLKIKNLYNQVFAPVMIHVGELWQKNQFTVAQEHLATAITQSVMSSLYYQLFHETQAKRKGKILLTCPGNELHEMGVRMLADLMEMDGWNVIYLGANMPSFSVMEMIEKEQPDIVGVSCTMSFNLKHAKELVEKIKERYENLPIMVGGMVFNIDPTLIKYVGGDHYGKTFDETLELLDKLNLNKIKHE</sequence>
<dbReference type="Gene3D" id="3.40.50.280">
    <property type="entry name" value="Cobalamin-binding domain"/>
    <property type="match status" value="1"/>
</dbReference>
<name>A0ABS2NT63_9FIRM</name>
<protein>
    <submittedName>
        <fullName evidence="4">Methanogenic corrinoid protein MtbC1</fullName>
    </submittedName>
</protein>
<evidence type="ECO:0000256" key="2">
    <source>
        <dbReference type="ARBA" id="ARBA00023285"/>
    </source>
</evidence>